<evidence type="ECO:0000313" key="2">
    <source>
        <dbReference type="EMBL" id="ELU13868.1"/>
    </source>
</evidence>
<feature type="compositionally biased region" description="Acidic residues" evidence="1">
    <location>
        <begin position="52"/>
        <end position="64"/>
    </location>
</feature>
<feature type="compositionally biased region" description="Polar residues" evidence="1">
    <location>
        <begin position="94"/>
        <end position="108"/>
    </location>
</feature>
<reference evidence="2 4" key="2">
    <citation type="journal article" date="2013" name="Nature">
        <title>Insights into bilaterian evolution from three spiralian genomes.</title>
        <authorList>
            <person name="Simakov O."/>
            <person name="Marletaz F."/>
            <person name="Cho S.J."/>
            <person name="Edsinger-Gonzales E."/>
            <person name="Havlak P."/>
            <person name="Hellsten U."/>
            <person name="Kuo D.H."/>
            <person name="Larsson T."/>
            <person name="Lv J."/>
            <person name="Arendt D."/>
            <person name="Savage R."/>
            <person name="Osoegawa K."/>
            <person name="de Jong P."/>
            <person name="Grimwood J."/>
            <person name="Chapman J.A."/>
            <person name="Shapiro H."/>
            <person name="Aerts A."/>
            <person name="Otillar R.P."/>
            <person name="Terry A.Y."/>
            <person name="Boore J.L."/>
            <person name="Grigoriev I.V."/>
            <person name="Lindberg D.R."/>
            <person name="Seaver E.C."/>
            <person name="Weisblat D.A."/>
            <person name="Putnam N.H."/>
            <person name="Rokhsar D.S."/>
        </authorList>
    </citation>
    <scope>NUCLEOTIDE SEQUENCE</scope>
    <source>
        <strain evidence="2 4">I ESC-2004</strain>
    </source>
</reference>
<feature type="compositionally biased region" description="Basic and acidic residues" evidence="1">
    <location>
        <begin position="65"/>
        <end position="80"/>
    </location>
</feature>
<evidence type="ECO:0000313" key="4">
    <source>
        <dbReference type="Proteomes" id="UP000014760"/>
    </source>
</evidence>
<evidence type="ECO:0000313" key="3">
    <source>
        <dbReference type="EnsemblMetazoa" id="CapteP186971"/>
    </source>
</evidence>
<organism evidence="2">
    <name type="scientific">Capitella teleta</name>
    <name type="common">Polychaete worm</name>
    <dbReference type="NCBI Taxonomy" id="283909"/>
    <lineage>
        <taxon>Eukaryota</taxon>
        <taxon>Metazoa</taxon>
        <taxon>Spiralia</taxon>
        <taxon>Lophotrochozoa</taxon>
        <taxon>Annelida</taxon>
        <taxon>Polychaeta</taxon>
        <taxon>Sedentaria</taxon>
        <taxon>Scolecida</taxon>
        <taxon>Capitellidae</taxon>
        <taxon>Capitella</taxon>
    </lineage>
</organism>
<reference evidence="4" key="1">
    <citation type="submission" date="2012-12" db="EMBL/GenBank/DDBJ databases">
        <authorList>
            <person name="Hellsten U."/>
            <person name="Grimwood J."/>
            <person name="Chapman J.A."/>
            <person name="Shapiro H."/>
            <person name="Aerts A."/>
            <person name="Otillar R.P."/>
            <person name="Terry A.Y."/>
            <person name="Boore J.L."/>
            <person name="Simakov O."/>
            <person name="Marletaz F."/>
            <person name="Cho S.-J."/>
            <person name="Edsinger-Gonzales E."/>
            <person name="Havlak P."/>
            <person name="Kuo D.-H."/>
            <person name="Larsson T."/>
            <person name="Lv J."/>
            <person name="Arendt D."/>
            <person name="Savage R."/>
            <person name="Osoegawa K."/>
            <person name="de Jong P."/>
            <person name="Lindberg D.R."/>
            <person name="Seaver E.C."/>
            <person name="Weisblat D.A."/>
            <person name="Putnam N.H."/>
            <person name="Grigoriev I.V."/>
            <person name="Rokhsar D.S."/>
        </authorList>
    </citation>
    <scope>NUCLEOTIDE SEQUENCE</scope>
    <source>
        <strain evidence="4">I ESC-2004</strain>
    </source>
</reference>
<sequence>MTYFWAIQKHDYLEYLKVGKEVEADHASKKVEEAAPINEKKTTKSAAADVSKEDDCDEGDEVSNEDDHTAPSHAPAKDVKQAVAGMSAAKKNESQNTTISNRFTADSNYDTDMDDDEIVREGKRLAKIRSTHAQR</sequence>
<accession>R7V4U0</accession>
<dbReference type="EMBL" id="KB294961">
    <property type="protein sequence ID" value="ELU13868.1"/>
    <property type="molecule type" value="Genomic_DNA"/>
</dbReference>
<dbReference type="EMBL" id="AMQN01018834">
    <property type="status" value="NOT_ANNOTATED_CDS"/>
    <property type="molecule type" value="Genomic_DNA"/>
</dbReference>
<proteinExistence type="predicted"/>
<dbReference type="EnsemblMetazoa" id="CapteT186971">
    <property type="protein sequence ID" value="CapteP186971"/>
    <property type="gene ID" value="CapteG186971"/>
</dbReference>
<gene>
    <name evidence="2" type="ORF">CAPTEDRAFT_186971</name>
</gene>
<name>R7V4U0_CAPTE</name>
<protein>
    <submittedName>
        <fullName evidence="2 3">Uncharacterized protein</fullName>
    </submittedName>
</protein>
<feature type="compositionally biased region" description="Basic and acidic residues" evidence="1">
    <location>
        <begin position="25"/>
        <end position="42"/>
    </location>
</feature>
<feature type="region of interest" description="Disordered" evidence="1">
    <location>
        <begin position="25"/>
        <end position="116"/>
    </location>
</feature>
<dbReference type="Proteomes" id="UP000014760">
    <property type="component" value="Unassembled WGS sequence"/>
</dbReference>
<dbReference type="AlphaFoldDB" id="R7V4U0"/>
<evidence type="ECO:0000256" key="1">
    <source>
        <dbReference type="SAM" id="MobiDB-lite"/>
    </source>
</evidence>
<reference evidence="3" key="3">
    <citation type="submission" date="2015-06" db="UniProtKB">
        <authorList>
            <consortium name="EnsemblMetazoa"/>
        </authorList>
    </citation>
    <scope>IDENTIFICATION</scope>
</reference>
<dbReference type="HOGENOM" id="CLU_1887688_0_0_1"/>
<keyword evidence="4" id="KW-1185">Reference proteome</keyword>